<evidence type="ECO:0000313" key="2">
    <source>
        <dbReference type="EMBL" id="RMB08042.1"/>
    </source>
</evidence>
<gene>
    <name evidence="2" type="ORF">BXY39_2138</name>
</gene>
<protein>
    <submittedName>
        <fullName evidence="2">Uncharacterized protein DUF3311</fullName>
    </submittedName>
</protein>
<organism evidence="2 3">
    <name type="scientific">Eilatimonas milleporae</name>
    <dbReference type="NCBI Taxonomy" id="911205"/>
    <lineage>
        <taxon>Bacteria</taxon>
        <taxon>Pseudomonadati</taxon>
        <taxon>Pseudomonadota</taxon>
        <taxon>Alphaproteobacteria</taxon>
        <taxon>Kordiimonadales</taxon>
        <taxon>Kordiimonadaceae</taxon>
        <taxon>Eilatimonas</taxon>
    </lineage>
</organism>
<reference evidence="2 3" key="1">
    <citation type="submission" date="2018-10" db="EMBL/GenBank/DDBJ databases">
        <title>Genomic Encyclopedia of Archaeal and Bacterial Type Strains, Phase II (KMG-II): from individual species to whole genera.</title>
        <authorList>
            <person name="Goeker M."/>
        </authorList>
    </citation>
    <scope>NUCLEOTIDE SEQUENCE [LARGE SCALE GENOMIC DNA]</scope>
    <source>
        <strain evidence="2 3">DSM 25217</strain>
    </source>
</reference>
<dbReference type="AlphaFoldDB" id="A0A3M0CF54"/>
<proteinExistence type="predicted"/>
<sequence>MGVLALRYAVVAYMVVFLVVTTWPGVLLFNKVRPLVFGLPFNLFFIALIIVGALCLLVALYRSEQRSGEE</sequence>
<evidence type="ECO:0000256" key="1">
    <source>
        <dbReference type="SAM" id="Phobius"/>
    </source>
</evidence>
<keyword evidence="3" id="KW-1185">Reference proteome</keyword>
<dbReference type="EMBL" id="REFR01000011">
    <property type="protein sequence ID" value="RMB08042.1"/>
    <property type="molecule type" value="Genomic_DNA"/>
</dbReference>
<dbReference type="Proteomes" id="UP000271227">
    <property type="component" value="Unassembled WGS sequence"/>
</dbReference>
<dbReference type="Pfam" id="PF11755">
    <property type="entry name" value="DUF3311"/>
    <property type="match status" value="1"/>
</dbReference>
<feature type="transmembrane region" description="Helical" evidence="1">
    <location>
        <begin position="6"/>
        <end position="29"/>
    </location>
</feature>
<name>A0A3M0CF54_9PROT</name>
<dbReference type="InterPro" id="IPR021741">
    <property type="entry name" value="DUF3311"/>
</dbReference>
<dbReference type="InParanoid" id="A0A3M0CF54"/>
<evidence type="ECO:0000313" key="3">
    <source>
        <dbReference type="Proteomes" id="UP000271227"/>
    </source>
</evidence>
<keyword evidence="1" id="KW-1133">Transmembrane helix</keyword>
<keyword evidence="1" id="KW-0812">Transmembrane</keyword>
<feature type="transmembrane region" description="Helical" evidence="1">
    <location>
        <begin position="41"/>
        <end position="61"/>
    </location>
</feature>
<accession>A0A3M0CF54</accession>
<keyword evidence="1" id="KW-0472">Membrane</keyword>
<comment type="caution">
    <text evidence="2">The sequence shown here is derived from an EMBL/GenBank/DDBJ whole genome shotgun (WGS) entry which is preliminary data.</text>
</comment>